<reference evidence="5 6" key="1">
    <citation type="submission" date="2015-03" db="EMBL/GenBank/DDBJ databases">
        <title>Draft Genome Sequence of Burkholderia andropogonis type strain ICMP2807, isolated from Sorghum bicolor.</title>
        <authorList>
            <person name="Lopes-Santos L."/>
            <person name="Castro D.B."/>
            <person name="Ottoboni L.M."/>
            <person name="Park D."/>
            <person name="Weirc B.S."/>
            <person name="Destefano S.A."/>
        </authorList>
    </citation>
    <scope>NUCLEOTIDE SEQUENCE [LARGE SCALE GENOMIC DNA]</scope>
    <source>
        <strain evidence="5 6">ICMP2807</strain>
    </source>
</reference>
<feature type="transmembrane region" description="Helical" evidence="3">
    <location>
        <begin position="152"/>
        <end position="171"/>
    </location>
</feature>
<dbReference type="STRING" id="28092.WM40_01935"/>
<dbReference type="PANTHER" id="PTHR45138">
    <property type="entry name" value="REGULATORY COMPONENTS OF SENSORY TRANSDUCTION SYSTEM"/>
    <property type="match status" value="1"/>
</dbReference>
<dbReference type="InterPro" id="IPR050469">
    <property type="entry name" value="Diguanylate_Cyclase"/>
</dbReference>
<dbReference type="FunFam" id="3.30.70.270:FF:000001">
    <property type="entry name" value="Diguanylate cyclase domain protein"/>
    <property type="match status" value="1"/>
</dbReference>
<dbReference type="SMART" id="SM00267">
    <property type="entry name" value="GGDEF"/>
    <property type="match status" value="1"/>
</dbReference>
<feature type="transmembrane region" description="Helical" evidence="3">
    <location>
        <begin position="119"/>
        <end position="140"/>
    </location>
</feature>
<feature type="transmembrane region" description="Helical" evidence="3">
    <location>
        <begin position="34"/>
        <end position="51"/>
    </location>
</feature>
<dbReference type="InterPro" id="IPR000160">
    <property type="entry name" value="GGDEF_dom"/>
</dbReference>
<dbReference type="CDD" id="cd01949">
    <property type="entry name" value="GGDEF"/>
    <property type="match status" value="1"/>
</dbReference>
<dbReference type="Pfam" id="PF00990">
    <property type="entry name" value="GGDEF"/>
    <property type="match status" value="1"/>
</dbReference>
<evidence type="ECO:0000256" key="3">
    <source>
        <dbReference type="SAM" id="Phobius"/>
    </source>
</evidence>
<dbReference type="EMBL" id="LAQU01000001">
    <property type="protein sequence ID" value="KKB65465.1"/>
    <property type="molecule type" value="Genomic_DNA"/>
</dbReference>
<dbReference type="GO" id="GO:0052621">
    <property type="term" value="F:diguanylate cyclase activity"/>
    <property type="evidence" value="ECO:0007669"/>
    <property type="project" value="UniProtKB-EC"/>
</dbReference>
<dbReference type="EC" id="2.7.7.65" evidence="1"/>
<evidence type="ECO:0000256" key="1">
    <source>
        <dbReference type="ARBA" id="ARBA00012528"/>
    </source>
</evidence>
<dbReference type="Proteomes" id="UP000033618">
    <property type="component" value="Unassembled WGS sequence"/>
</dbReference>
<feature type="transmembrane region" description="Helical" evidence="3">
    <location>
        <begin position="63"/>
        <end position="82"/>
    </location>
</feature>
<comment type="caution">
    <text evidence="5">The sequence shown here is derived from an EMBL/GenBank/DDBJ whole genome shotgun (WGS) entry which is preliminary data.</text>
</comment>
<protein>
    <recommendedName>
        <fullName evidence="1">diguanylate cyclase</fullName>
        <ecNumber evidence="1">2.7.7.65</ecNumber>
    </recommendedName>
</protein>
<evidence type="ECO:0000256" key="2">
    <source>
        <dbReference type="ARBA" id="ARBA00034247"/>
    </source>
</evidence>
<name>A0A0F5K678_9BURK</name>
<accession>A0A0F5K678</accession>
<evidence type="ECO:0000259" key="4">
    <source>
        <dbReference type="PROSITE" id="PS50887"/>
    </source>
</evidence>
<feature type="domain" description="GGDEF" evidence="4">
    <location>
        <begin position="249"/>
        <end position="380"/>
    </location>
</feature>
<dbReference type="SUPFAM" id="SSF55073">
    <property type="entry name" value="Nucleotide cyclase"/>
    <property type="match status" value="1"/>
</dbReference>
<comment type="catalytic activity">
    <reaction evidence="2">
        <text>2 GTP = 3',3'-c-di-GMP + 2 diphosphate</text>
        <dbReference type="Rhea" id="RHEA:24898"/>
        <dbReference type="ChEBI" id="CHEBI:33019"/>
        <dbReference type="ChEBI" id="CHEBI:37565"/>
        <dbReference type="ChEBI" id="CHEBI:58805"/>
        <dbReference type="EC" id="2.7.7.65"/>
    </reaction>
</comment>
<feature type="transmembrane region" description="Helical" evidence="3">
    <location>
        <begin position="94"/>
        <end position="113"/>
    </location>
</feature>
<dbReference type="PROSITE" id="PS50887">
    <property type="entry name" value="GGDEF"/>
    <property type="match status" value="1"/>
</dbReference>
<feature type="transmembrane region" description="Helical" evidence="3">
    <location>
        <begin position="183"/>
        <end position="206"/>
    </location>
</feature>
<dbReference type="GO" id="GO:0005886">
    <property type="term" value="C:plasma membrane"/>
    <property type="evidence" value="ECO:0007669"/>
    <property type="project" value="TreeGrafter"/>
</dbReference>
<dbReference type="GO" id="GO:0043709">
    <property type="term" value="P:cell adhesion involved in single-species biofilm formation"/>
    <property type="evidence" value="ECO:0007669"/>
    <property type="project" value="TreeGrafter"/>
</dbReference>
<evidence type="ECO:0000313" key="6">
    <source>
        <dbReference type="Proteomes" id="UP000033618"/>
    </source>
</evidence>
<feature type="transmembrane region" description="Helical" evidence="3">
    <location>
        <begin position="6"/>
        <end position="27"/>
    </location>
</feature>
<dbReference type="AlphaFoldDB" id="A0A0F5K678"/>
<gene>
    <name evidence="5" type="ORF">WM40_01935</name>
</gene>
<keyword evidence="3" id="KW-0812">Transmembrane</keyword>
<sequence length="388" mass="42074">MLSTVVTSTSIVVICLLFSVALLVAWWQFDMQRHAAAWALSFLAASIGHGLRISTMLFPNDAAPLSMLAFHASVASFALLALGFRQRAERSLRAVWVAWLVATLVLSVSWSVRDDEWRTWSRITTSCADFVMLSIMVVTLRRARGAGAFARWALGAYALYMLTVGLAAWLARAGGPWSDRMFVVVMSVGTPAGMIGTGVLTMLIVAADLARTLRNQARTDPLTGLYNRRAIDEEAEALLSREFAGQQQHAVSIVIADLDHFKSINDRFGHAVGDKVLRRFSTHLRKHLGTADLAGRMGGEEFVFLMPGLTASEAVQRVERIRQGVPAAIGSIVGNERVTASFGMARVRIHEPFADALARADEALYAAKAAGRNRLVSEVSSASALSSA</sequence>
<dbReference type="InterPro" id="IPR043128">
    <property type="entry name" value="Rev_trsase/Diguanyl_cyclase"/>
</dbReference>
<keyword evidence="3" id="KW-0472">Membrane</keyword>
<dbReference type="GO" id="GO:1902201">
    <property type="term" value="P:negative regulation of bacterial-type flagellum-dependent cell motility"/>
    <property type="evidence" value="ECO:0007669"/>
    <property type="project" value="TreeGrafter"/>
</dbReference>
<organism evidence="5 6">
    <name type="scientific">Robbsia andropogonis</name>
    <dbReference type="NCBI Taxonomy" id="28092"/>
    <lineage>
        <taxon>Bacteria</taxon>
        <taxon>Pseudomonadati</taxon>
        <taxon>Pseudomonadota</taxon>
        <taxon>Betaproteobacteria</taxon>
        <taxon>Burkholderiales</taxon>
        <taxon>Burkholderiaceae</taxon>
        <taxon>Robbsia</taxon>
    </lineage>
</organism>
<keyword evidence="6" id="KW-1185">Reference proteome</keyword>
<dbReference type="NCBIfam" id="TIGR00254">
    <property type="entry name" value="GGDEF"/>
    <property type="match status" value="1"/>
</dbReference>
<dbReference type="InterPro" id="IPR029787">
    <property type="entry name" value="Nucleotide_cyclase"/>
</dbReference>
<dbReference type="PATRIC" id="fig|28092.6.peg.450"/>
<dbReference type="Gene3D" id="3.30.70.270">
    <property type="match status" value="1"/>
</dbReference>
<keyword evidence="3" id="KW-1133">Transmembrane helix</keyword>
<evidence type="ECO:0000313" key="5">
    <source>
        <dbReference type="EMBL" id="KKB65465.1"/>
    </source>
</evidence>
<dbReference type="OrthoDB" id="9813903at2"/>
<dbReference type="PANTHER" id="PTHR45138:SF9">
    <property type="entry name" value="DIGUANYLATE CYCLASE DGCM-RELATED"/>
    <property type="match status" value="1"/>
</dbReference>
<proteinExistence type="predicted"/>